<keyword evidence="4" id="KW-0238">DNA-binding</keyword>
<gene>
    <name evidence="9" type="ORF">L1049_010682</name>
</gene>
<dbReference type="GO" id="GO:0005634">
    <property type="term" value="C:nucleus"/>
    <property type="evidence" value="ECO:0007669"/>
    <property type="project" value="UniProtKB-SubCell"/>
</dbReference>
<keyword evidence="7" id="KW-0927">Auxin signaling pathway</keyword>
<feature type="domain" description="Auxin response factor" evidence="8">
    <location>
        <begin position="180"/>
        <end position="263"/>
    </location>
</feature>
<evidence type="ECO:0000259" key="8">
    <source>
        <dbReference type="Pfam" id="PF06507"/>
    </source>
</evidence>
<dbReference type="InterPro" id="IPR010525">
    <property type="entry name" value="ARF_dom"/>
</dbReference>
<dbReference type="GO" id="GO:0003677">
    <property type="term" value="F:DNA binding"/>
    <property type="evidence" value="ECO:0007669"/>
    <property type="project" value="UniProtKB-KW"/>
</dbReference>
<keyword evidence="10" id="KW-1185">Reference proteome</keyword>
<dbReference type="Gene3D" id="2.30.30.1040">
    <property type="match status" value="1"/>
</dbReference>
<dbReference type="GO" id="GO:0009734">
    <property type="term" value="P:auxin-activated signaling pathway"/>
    <property type="evidence" value="ECO:0007669"/>
    <property type="project" value="UniProtKB-KW"/>
</dbReference>
<dbReference type="Proteomes" id="UP001415857">
    <property type="component" value="Unassembled WGS sequence"/>
</dbReference>
<dbReference type="InterPro" id="IPR044835">
    <property type="entry name" value="ARF_plant"/>
</dbReference>
<dbReference type="PANTHER" id="PTHR31384">
    <property type="entry name" value="AUXIN RESPONSE FACTOR 4-RELATED"/>
    <property type="match status" value="1"/>
</dbReference>
<keyword evidence="3" id="KW-0805">Transcription regulation</keyword>
<comment type="similarity">
    <text evidence="2">Belongs to the ARF family.</text>
</comment>
<evidence type="ECO:0000256" key="1">
    <source>
        <dbReference type="ARBA" id="ARBA00004123"/>
    </source>
</evidence>
<reference evidence="9 10" key="1">
    <citation type="journal article" date="2024" name="Plant J.">
        <title>Genome sequences and population genomics reveal climatic adaptation and genomic divergence between two closely related sweetgum species.</title>
        <authorList>
            <person name="Xu W.Q."/>
            <person name="Ren C.Q."/>
            <person name="Zhang X.Y."/>
            <person name="Comes H.P."/>
            <person name="Liu X.H."/>
            <person name="Li Y.G."/>
            <person name="Kettle C.J."/>
            <person name="Jalonen R."/>
            <person name="Gaisberger H."/>
            <person name="Ma Y.Z."/>
            <person name="Qiu Y.X."/>
        </authorList>
    </citation>
    <scope>NUCLEOTIDE SEQUENCE [LARGE SCALE GENOMIC DNA]</scope>
    <source>
        <strain evidence="9">Hangzhou</strain>
    </source>
</reference>
<evidence type="ECO:0000256" key="2">
    <source>
        <dbReference type="ARBA" id="ARBA00007853"/>
    </source>
</evidence>
<accession>A0AAP0NBJ2</accession>
<protein>
    <recommendedName>
        <fullName evidence="8">Auxin response factor domain-containing protein</fullName>
    </recommendedName>
</protein>
<dbReference type="GO" id="GO:0006355">
    <property type="term" value="P:regulation of DNA-templated transcription"/>
    <property type="evidence" value="ECO:0007669"/>
    <property type="project" value="InterPro"/>
</dbReference>
<dbReference type="AlphaFoldDB" id="A0AAP0NBJ2"/>
<sequence length="361" mass="40050">MRLSSAGFSPQTQEGEKRCLNSELWHACAGPLVSLPAVGSRVVYFPQGHSEQVAASTNKEVDAHIPNYPSLPPQLICQLHNVTMHADVETDEVYAQMTLQPLSPASPRGIFLRQDGVCLNEKNQLLLGIRRANRPQTVMPSSVLSSDSMHLGLLAAAAHAAATNSPFTIFYNPRASPSEFVIPLAKYVKAVYHTRVSVGMRFRMLFETEESSVRRYMGTITGISDLDAVRWPNSHWRSVKVGWDESTAGERQPRVSLWEIEPLTTFPMYPSAFPLRLKRPWPPGLPSLHGIKEDDLGINSPLMWLRGDNGDRGIQSLNFQGMGVTPWMQPRLDASMLGLQTDMYQVMAAAALQEMRAVDPS</sequence>
<evidence type="ECO:0000313" key="9">
    <source>
        <dbReference type="EMBL" id="KAK9268239.1"/>
    </source>
</evidence>
<name>A0AAP0NBJ2_LIQFO</name>
<proteinExistence type="inferred from homology"/>
<dbReference type="Pfam" id="PF06507">
    <property type="entry name" value="ARF_AD"/>
    <property type="match status" value="1"/>
</dbReference>
<keyword evidence="6" id="KW-0539">Nucleus</keyword>
<evidence type="ECO:0000256" key="3">
    <source>
        <dbReference type="ARBA" id="ARBA00023015"/>
    </source>
</evidence>
<dbReference type="EMBL" id="JBBPBK010000016">
    <property type="protein sequence ID" value="KAK9268239.1"/>
    <property type="molecule type" value="Genomic_DNA"/>
</dbReference>
<evidence type="ECO:0000256" key="7">
    <source>
        <dbReference type="ARBA" id="ARBA00023294"/>
    </source>
</evidence>
<evidence type="ECO:0000256" key="6">
    <source>
        <dbReference type="ARBA" id="ARBA00023242"/>
    </source>
</evidence>
<evidence type="ECO:0000256" key="4">
    <source>
        <dbReference type="ARBA" id="ARBA00023125"/>
    </source>
</evidence>
<dbReference type="FunFam" id="2.30.30.1040:FF:000001">
    <property type="entry name" value="Auxin response factor"/>
    <property type="match status" value="1"/>
</dbReference>
<evidence type="ECO:0000256" key="5">
    <source>
        <dbReference type="ARBA" id="ARBA00023163"/>
    </source>
</evidence>
<comment type="subcellular location">
    <subcellularLocation>
        <location evidence="1">Nucleus</location>
    </subcellularLocation>
</comment>
<evidence type="ECO:0000313" key="10">
    <source>
        <dbReference type="Proteomes" id="UP001415857"/>
    </source>
</evidence>
<keyword evidence="5" id="KW-0804">Transcription</keyword>
<organism evidence="9 10">
    <name type="scientific">Liquidambar formosana</name>
    <name type="common">Formosan gum</name>
    <dbReference type="NCBI Taxonomy" id="63359"/>
    <lineage>
        <taxon>Eukaryota</taxon>
        <taxon>Viridiplantae</taxon>
        <taxon>Streptophyta</taxon>
        <taxon>Embryophyta</taxon>
        <taxon>Tracheophyta</taxon>
        <taxon>Spermatophyta</taxon>
        <taxon>Magnoliopsida</taxon>
        <taxon>eudicotyledons</taxon>
        <taxon>Gunneridae</taxon>
        <taxon>Pentapetalae</taxon>
        <taxon>Saxifragales</taxon>
        <taxon>Altingiaceae</taxon>
        <taxon>Liquidambar</taxon>
    </lineage>
</organism>
<comment type="caution">
    <text evidence="9">The sequence shown here is derived from an EMBL/GenBank/DDBJ whole genome shotgun (WGS) entry which is preliminary data.</text>
</comment>
<dbReference type="PANTHER" id="PTHR31384:SF115">
    <property type="entry name" value="AUXIN RESPONSE FACTOR 6"/>
    <property type="match status" value="1"/>
</dbReference>